<keyword evidence="12" id="KW-1185">Reference proteome</keyword>
<evidence type="ECO:0000256" key="5">
    <source>
        <dbReference type="ARBA" id="ARBA00023242"/>
    </source>
</evidence>
<dbReference type="PANTHER" id="PTHR13587:SF7">
    <property type="entry name" value="INTEGRATOR COMPLEX SUBUNIT 3"/>
    <property type="match status" value="1"/>
</dbReference>
<evidence type="ECO:0000256" key="7">
    <source>
        <dbReference type="ARBA" id="ARBA00054331"/>
    </source>
</evidence>
<dbReference type="InterPro" id="IPR045334">
    <property type="entry name" value="INTS3"/>
</dbReference>
<evidence type="ECO:0000313" key="12">
    <source>
        <dbReference type="Proteomes" id="UP000502823"/>
    </source>
</evidence>
<feature type="compositionally biased region" description="Gly residues" evidence="8">
    <location>
        <begin position="971"/>
        <end position="991"/>
    </location>
</feature>
<evidence type="ECO:0000256" key="8">
    <source>
        <dbReference type="SAM" id="MobiDB-lite"/>
    </source>
</evidence>
<proteinExistence type="inferred from homology"/>
<feature type="domain" description="Ints3-like C-terminal" evidence="10">
    <location>
        <begin position="621"/>
        <end position="1049"/>
    </location>
</feature>
<evidence type="ECO:0000313" key="11">
    <source>
        <dbReference type="EMBL" id="GFG30035.1"/>
    </source>
</evidence>
<dbReference type="GO" id="GO:0005737">
    <property type="term" value="C:cytoplasm"/>
    <property type="evidence" value="ECO:0007669"/>
    <property type="project" value="UniProtKB-SubCell"/>
</dbReference>
<evidence type="ECO:0000259" key="10">
    <source>
        <dbReference type="Pfam" id="PF24566"/>
    </source>
</evidence>
<comment type="subcellular location">
    <subcellularLocation>
        <location evidence="2">Cytoplasm</location>
    </subcellularLocation>
    <subcellularLocation>
        <location evidence="1">Nucleus</location>
    </subcellularLocation>
</comment>
<evidence type="ECO:0000256" key="1">
    <source>
        <dbReference type="ARBA" id="ARBA00004123"/>
    </source>
</evidence>
<sequence length="1135" mass="128183">MAMLAHYSCSLYHFSFTKQISMVVAYLMHKQEAFCLSPGKGPAILTVHDEVTFFVNIFCPQKYERSFNTLQNLISGLSEKEAQNALNNAVCKDKNHEEVSLGLLFVILTEPHSAAKSYRDLTLITRDGLTLVLNHLTQLILERYLRLTDIVRTQVLWLVREMIRNAVANVDNLCWNLMRHAAGGDISSRNIMLVEALLDIYQENRSWLDKFPVLIASVVYAYLRLIEDHAVPSLTQLRHKEVVFVVTLIRERFADCLVIGRDFIRLLQNVARIPEFEQLWRDLLTNPKSLCPTFTGVLQLLQTRTSRRFLQSRLTPDMERKLVFLTSQVRFGYHKRYQEWFQRQYLATPESQSLRCDLIRFIVGVIHPTNELLCSDIIPRWAVIGWLLTTCTSSVAASNAKLALFYDWLFFEADKDNIMNIEPAILVMHHSMRSHPAVTATLLDFLCRIIPNFYPLLADKVRAGIFSSLRQILEKRVLPTLFPLFEHPKLDRELRTMVREAFKEFCLPPTTEGNDLCDFNTGVHMTVKEEPAEQMLDGQENHAPSNNHLGDSDPTFSDDEEESAAPVATAIPRSAEEDEDDDDIPLAKVRLKEKPAVADGKLQERELDIIQQLEGEIRVAVETLHLERDNEAKCQAMERLVQLVIQEDDMDTEVISLLGSCLCAVLKEQLEGKVFPEEVNDEMLEDSIGRPLFVMFRNLIQLPEDDPRRHPILSVLAEMLSHQPRVGYLLLYFLKACVCHKKTEFQTYIMLYFYPCSKLNDGKSSAYSEFCQALDKEVESCLLSDLKLCQEDDVNLFCWLVPEVYIQFPSVAIGHAQLLHLVVSTVDAAQLQDLVCHILQGRLVMFRSDSFRALLSASLSWETFEQYCLWQLVTAHGIPIDYVLPILPRLEFSSHAEALTSILLMLKQERPTAELLKHLLSREVRPPQDVFVVSTLKYWCQEHEEKLGELMASLLSSRYPNISPNKRKRGGGGGGGGGSGGVNRAGLGAGAGPPSAEQVLGHLDQLRQCSRQNNFHLYSLDSMQRALQQAQSLCTDVQRKKFSDLFALAEVDEVETATPKPSSGSKVSASGRGRKGVSSNSSGGGGSKGAAASKSRAVTKEVSESSEESSEEEEIVKPRHSKKRKKVNPVGSDSD</sequence>
<feature type="compositionally biased region" description="Polar residues" evidence="8">
    <location>
        <begin position="1059"/>
        <end position="1068"/>
    </location>
</feature>
<dbReference type="EMBL" id="BLKM01000193">
    <property type="protein sequence ID" value="GFG30035.1"/>
    <property type="molecule type" value="Genomic_DNA"/>
</dbReference>
<feature type="domain" description="Integrator complex subunit 3 N-terminal" evidence="9">
    <location>
        <begin position="94"/>
        <end position="499"/>
    </location>
</feature>
<dbReference type="Pfam" id="PF24566">
    <property type="entry name" value="HEAT_Ints3_C"/>
    <property type="match status" value="1"/>
</dbReference>
<name>A0A6L2PHI7_COPFO</name>
<dbReference type="InterPro" id="IPR056518">
    <property type="entry name" value="HEAT_Ints3_C"/>
</dbReference>
<gene>
    <name evidence="11" type="ORF">Cfor_12333</name>
</gene>
<evidence type="ECO:0000256" key="2">
    <source>
        <dbReference type="ARBA" id="ARBA00004496"/>
    </source>
</evidence>
<feature type="compositionally biased region" description="Acidic residues" evidence="8">
    <location>
        <begin position="1104"/>
        <end position="1114"/>
    </location>
</feature>
<accession>A0A6L2PHI7</accession>
<feature type="region of interest" description="Disordered" evidence="8">
    <location>
        <begin position="538"/>
        <end position="588"/>
    </location>
</feature>
<dbReference type="GO" id="GO:0005634">
    <property type="term" value="C:nucleus"/>
    <property type="evidence" value="ECO:0007669"/>
    <property type="project" value="UniProtKB-SubCell"/>
</dbReference>
<evidence type="ECO:0000256" key="4">
    <source>
        <dbReference type="ARBA" id="ARBA00022490"/>
    </source>
</evidence>
<feature type="region of interest" description="Disordered" evidence="8">
    <location>
        <begin position="1054"/>
        <end position="1135"/>
    </location>
</feature>
<dbReference type="Proteomes" id="UP000502823">
    <property type="component" value="Unassembled WGS sequence"/>
</dbReference>
<dbReference type="AlphaFoldDB" id="A0A6L2PHI7"/>
<keyword evidence="5" id="KW-0539">Nucleus</keyword>
<dbReference type="InParanoid" id="A0A6L2PHI7"/>
<comment type="function">
    <text evidence="7">Component of the integrator complex, a multiprotein complex that terminates RNA polymerase II (Pol II) transcription in the promoter-proximal region of genes. The integrator complex provides a quality checkpoint during transcription elongation by driving premature transcription termination of transcripts that are unfavorably configured for transcriptional elongation: the complex terminates transcription by (1) catalyzing dephosphorylation of the C-terminal domain (CTD) of Pol II subunit Polr2A/Rbp1 and Spt5, and (2) degrading the exiting nascent RNA transcript via endonuclease activity. The integrator complex is also involved in the 3'-end processing of the U7 snRNA, and also the spliceosomal snRNAs U1, U2, U4 and U5.</text>
</comment>
<comment type="caution">
    <text evidence="11">The sequence shown here is derived from an EMBL/GenBank/DDBJ whole genome shotgun (WGS) entry which is preliminary data.</text>
</comment>
<evidence type="ECO:0000259" key="9">
    <source>
        <dbReference type="Pfam" id="PF10189"/>
    </source>
</evidence>
<dbReference type="FunCoup" id="A0A6L2PHI7">
    <property type="interactions" value="1704"/>
</dbReference>
<protein>
    <recommendedName>
        <fullName evidence="6">SOSS complex subunit A homolog</fullName>
    </recommendedName>
</protein>
<organism evidence="11 12">
    <name type="scientific">Coptotermes formosanus</name>
    <name type="common">Formosan subterranean termite</name>
    <dbReference type="NCBI Taxonomy" id="36987"/>
    <lineage>
        <taxon>Eukaryota</taxon>
        <taxon>Metazoa</taxon>
        <taxon>Ecdysozoa</taxon>
        <taxon>Arthropoda</taxon>
        <taxon>Hexapoda</taxon>
        <taxon>Insecta</taxon>
        <taxon>Pterygota</taxon>
        <taxon>Neoptera</taxon>
        <taxon>Polyneoptera</taxon>
        <taxon>Dictyoptera</taxon>
        <taxon>Blattodea</taxon>
        <taxon>Blattoidea</taxon>
        <taxon>Termitoidae</taxon>
        <taxon>Rhinotermitidae</taxon>
        <taxon>Coptotermes</taxon>
    </lineage>
</organism>
<dbReference type="Pfam" id="PF10189">
    <property type="entry name" value="Ints3_N"/>
    <property type="match status" value="1"/>
</dbReference>
<feature type="region of interest" description="Disordered" evidence="8">
    <location>
        <begin position="961"/>
        <end position="996"/>
    </location>
</feature>
<evidence type="ECO:0000256" key="6">
    <source>
        <dbReference type="ARBA" id="ARBA00032741"/>
    </source>
</evidence>
<evidence type="ECO:0000256" key="3">
    <source>
        <dbReference type="ARBA" id="ARBA00006130"/>
    </source>
</evidence>
<dbReference type="OrthoDB" id="2021145at2759"/>
<dbReference type="InterPro" id="IPR019333">
    <property type="entry name" value="INTS3_N"/>
</dbReference>
<dbReference type="PANTHER" id="PTHR13587">
    <property type="entry name" value="INTEGRATOR COMPLEX SUBUNIT 3"/>
    <property type="match status" value="1"/>
</dbReference>
<feature type="compositionally biased region" description="Basic residues" evidence="8">
    <location>
        <begin position="1118"/>
        <end position="1127"/>
    </location>
</feature>
<comment type="similarity">
    <text evidence="3">Belongs to the Integrator subunit 3 family.</text>
</comment>
<keyword evidence="4" id="KW-0963">Cytoplasm</keyword>
<reference evidence="12" key="1">
    <citation type="submission" date="2020-01" db="EMBL/GenBank/DDBJ databases">
        <title>Draft genome sequence of the Termite Coptotermes fromosanus.</title>
        <authorList>
            <person name="Itakura S."/>
            <person name="Yosikawa Y."/>
            <person name="Umezawa K."/>
        </authorList>
    </citation>
    <scope>NUCLEOTIDE SEQUENCE [LARGE SCALE GENOMIC DNA]</scope>
</reference>